<name>E2A4C6_CAMFO</name>
<protein>
    <submittedName>
        <fullName evidence="2">Uncharacterized protein</fullName>
    </submittedName>
</protein>
<evidence type="ECO:0000256" key="1">
    <source>
        <dbReference type="SAM" id="MobiDB-lite"/>
    </source>
</evidence>
<feature type="region of interest" description="Disordered" evidence="1">
    <location>
        <begin position="222"/>
        <end position="243"/>
    </location>
</feature>
<organism evidence="3">
    <name type="scientific">Camponotus floridanus</name>
    <name type="common">Florida carpenter ant</name>
    <dbReference type="NCBI Taxonomy" id="104421"/>
    <lineage>
        <taxon>Eukaryota</taxon>
        <taxon>Metazoa</taxon>
        <taxon>Ecdysozoa</taxon>
        <taxon>Arthropoda</taxon>
        <taxon>Hexapoda</taxon>
        <taxon>Insecta</taxon>
        <taxon>Pterygota</taxon>
        <taxon>Neoptera</taxon>
        <taxon>Endopterygota</taxon>
        <taxon>Hymenoptera</taxon>
        <taxon>Apocrita</taxon>
        <taxon>Aculeata</taxon>
        <taxon>Formicoidea</taxon>
        <taxon>Formicidae</taxon>
        <taxon>Formicinae</taxon>
        <taxon>Camponotus</taxon>
    </lineage>
</organism>
<feature type="compositionally biased region" description="Basic and acidic residues" evidence="1">
    <location>
        <begin position="164"/>
        <end position="177"/>
    </location>
</feature>
<sequence>MKKVGGYSAINWDIYYKTEQSTRNIFNPKVICESCQDVIPIQGTKIRKHAFIKASPEMTSHLKDWHGIDEKKWTSLKSEILEHAGDYCKVSNLGVIYKCKKCNEIPVKNKGIMFVKHLLDKHRGDEELLKFPWDNILHEVHLLTSKSKDVDINPQDSSSVMSTDRSRQRESISEIERSYSSNPLSSDIRDIFKIIQDTQHQFNIIANVFDEDVQPIKDMLVPPSTQLSSDPEDTFSVSSRKRKNDTQIEKPLYKRKKSNILSQILIRKKEMEI</sequence>
<accession>E2A4C6</accession>
<proteinExistence type="predicted"/>
<evidence type="ECO:0000313" key="2">
    <source>
        <dbReference type="EMBL" id="EFN71712.1"/>
    </source>
</evidence>
<dbReference type="InParanoid" id="E2A4C6"/>
<dbReference type="EMBL" id="GL436633">
    <property type="protein sequence ID" value="EFN71712.1"/>
    <property type="molecule type" value="Genomic_DNA"/>
</dbReference>
<keyword evidence="3" id="KW-1185">Reference proteome</keyword>
<dbReference type="Proteomes" id="UP000000311">
    <property type="component" value="Unassembled WGS sequence"/>
</dbReference>
<gene>
    <name evidence="2" type="ORF">EAG_02069</name>
</gene>
<feature type="region of interest" description="Disordered" evidence="1">
    <location>
        <begin position="153"/>
        <end position="178"/>
    </location>
</feature>
<evidence type="ECO:0000313" key="3">
    <source>
        <dbReference type="Proteomes" id="UP000000311"/>
    </source>
</evidence>
<reference evidence="2 3" key="1">
    <citation type="journal article" date="2010" name="Science">
        <title>Genomic comparison of the ants Camponotus floridanus and Harpegnathos saltator.</title>
        <authorList>
            <person name="Bonasio R."/>
            <person name="Zhang G."/>
            <person name="Ye C."/>
            <person name="Mutti N.S."/>
            <person name="Fang X."/>
            <person name="Qin N."/>
            <person name="Donahue G."/>
            <person name="Yang P."/>
            <person name="Li Q."/>
            <person name="Li C."/>
            <person name="Zhang P."/>
            <person name="Huang Z."/>
            <person name="Berger S.L."/>
            <person name="Reinberg D."/>
            <person name="Wang J."/>
            <person name="Liebig J."/>
        </authorList>
    </citation>
    <scope>NUCLEOTIDE SEQUENCE [LARGE SCALE GENOMIC DNA]</scope>
    <source>
        <strain evidence="3">C129</strain>
    </source>
</reference>
<feature type="compositionally biased region" description="Polar residues" evidence="1">
    <location>
        <begin position="154"/>
        <end position="163"/>
    </location>
</feature>
<dbReference type="AlphaFoldDB" id="E2A4C6"/>